<reference evidence="16 17" key="1">
    <citation type="submission" date="2021-03" db="EMBL/GenBank/DDBJ databases">
        <title>Novel species identification of genus Shewanella.</title>
        <authorList>
            <person name="Liu G."/>
            <person name="Zhang Q."/>
        </authorList>
    </citation>
    <scope>NUCLEOTIDE SEQUENCE [LARGE SCALE GENOMIC DNA]</scope>
    <source>
        <strain evidence="16 17">FJAT-52962</strain>
    </source>
</reference>
<dbReference type="Pfam" id="PF06293">
    <property type="entry name" value="Kdo"/>
    <property type="match status" value="1"/>
</dbReference>
<dbReference type="NCBIfam" id="NF002475">
    <property type="entry name" value="PRK01723.1"/>
    <property type="match status" value="1"/>
</dbReference>
<evidence type="ECO:0000313" key="17">
    <source>
        <dbReference type="Proteomes" id="UP000663207"/>
    </source>
</evidence>
<evidence type="ECO:0000256" key="1">
    <source>
        <dbReference type="ARBA" id="ARBA00004515"/>
    </source>
</evidence>
<comment type="catalytic activity">
    <reaction evidence="14 15">
        <text>an alpha-Kdo-(2-&gt;6)-lipid IVA + ATP = a 4-O-phospho-alpha-Kdo-(2-&gt;6)-lipid IVA + ADP + H(+)</text>
        <dbReference type="Rhea" id="RHEA:74271"/>
        <dbReference type="ChEBI" id="CHEBI:15378"/>
        <dbReference type="ChEBI" id="CHEBI:30616"/>
        <dbReference type="ChEBI" id="CHEBI:176428"/>
        <dbReference type="ChEBI" id="CHEBI:193140"/>
        <dbReference type="ChEBI" id="CHEBI:456216"/>
        <dbReference type="EC" id="2.7.1.166"/>
    </reaction>
</comment>
<proteinExistence type="inferred from homology"/>
<evidence type="ECO:0000313" key="16">
    <source>
        <dbReference type="EMBL" id="QSX37382.1"/>
    </source>
</evidence>
<evidence type="ECO:0000256" key="10">
    <source>
        <dbReference type="ARBA" id="ARBA00022840"/>
    </source>
</evidence>
<evidence type="ECO:0000256" key="7">
    <source>
        <dbReference type="ARBA" id="ARBA00022679"/>
    </source>
</evidence>
<keyword evidence="6 15" id="KW-0997">Cell inner membrane</keyword>
<evidence type="ECO:0000256" key="5">
    <source>
        <dbReference type="ARBA" id="ARBA00022475"/>
    </source>
</evidence>
<comment type="subcellular location">
    <subcellularLocation>
        <location evidence="1 15">Cell inner membrane</location>
        <topology evidence="1 15">Peripheral membrane protein</topology>
        <orientation evidence="1 15">Cytoplasmic side</orientation>
    </subcellularLocation>
</comment>
<dbReference type="HAMAP" id="MF_00521">
    <property type="entry name" value="KDO_kinase"/>
    <property type="match status" value="1"/>
</dbReference>
<comment type="function">
    <text evidence="15">Catalyzes the ATP-dependent phosphorylation of the 3-deoxy-D-manno-octulosonic acid (Kdo) residue in Kdo-lipid IV(A) at the 4-OH position.</text>
</comment>
<comment type="similarity">
    <text evidence="3 15">Belongs to the protein kinase superfamily. KdkA/RfaP family.</text>
</comment>
<evidence type="ECO:0000256" key="13">
    <source>
        <dbReference type="ARBA" id="ARBA00029511"/>
    </source>
</evidence>
<dbReference type="GO" id="GO:0016301">
    <property type="term" value="F:kinase activity"/>
    <property type="evidence" value="ECO:0007669"/>
    <property type="project" value="UniProtKB-KW"/>
</dbReference>
<keyword evidence="5 15" id="KW-1003">Cell membrane</keyword>
<comment type="pathway">
    <text evidence="2 15">Bacterial outer membrane biogenesis; LPS core biosynthesis.</text>
</comment>
<evidence type="ECO:0000256" key="9">
    <source>
        <dbReference type="ARBA" id="ARBA00022777"/>
    </source>
</evidence>
<dbReference type="EC" id="2.7.1.166" evidence="4 15"/>
<dbReference type="Proteomes" id="UP000663207">
    <property type="component" value="Chromosome"/>
</dbReference>
<evidence type="ECO:0000256" key="11">
    <source>
        <dbReference type="ARBA" id="ARBA00022985"/>
    </source>
</evidence>
<gene>
    <name evidence="15" type="primary">kdkA</name>
    <name evidence="16" type="ORF">JYB85_00545</name>
</gene>
<evidence type="ECO:0000256" key="15">
    <source>
        <dbReference type="HAMAP-Rule" id="MF_00521"/>
    </source>
</evidence>
<keyword evidence="10 15" id="KW-0067">ATP-binding</keyword>
<keyword evidence="17" id="KW-1185">Reference proteome</keyword>
<keyword evidence="12 15" id="KW-0472">Membrane</keyword>
<dbReference type="RefSeq" id="WP_207380615.1">
    <property type="nucleotide sequence ID" value="NZ_CP071502.1"/>
</dbReference>
<keyword evidence="8 15" id="KW-0547">Nucleotide-binding</keyword>
<keyword evidence="9 15" id="KW-0418">Kinase</keyword>
<organism evidence="16 17">
    <name type="scientific">Shewanella sedimentimangrovi</name>
    <dbReference type="NCBI Taxonomy" id="2814293"/>
    <lineage>
        <taxon>Bacteria</taxon>
        <taxon>Pseudomonadati</taxon>
        <taxon>Pseudomonadota</taxon>
        <taxon>Gammaproteobacteria</taxon>
        <taxon>Alteromonadales</taxon>
        <taxon>Shewanellaceae</taxon>
        <taxon>Shewanella</taxon>
    </lineage>
</organism>
<feature type="active site" evidence="15">
    <location>
        <position position="168"/>
    </location>
</feature>
<accession>A0ABX7R0R6</accession>
<dbReference type="InterPro" id="IPR011009">
    <property type="entry name" value="Kinase-like_dom_sf"/>
</dbReference>
<evidence type="ECO:0000256" key="12">
    <source>
        <dbReference type="ARBA" id="ARBA00023136"/>
    </source>
</evidence>
<evidence type="ECO:0000256" key="6">
    <source>
        <dbReference type="ARBA" id="ARBA00022519"/>
    </source>
</evidence>
<name>A0ABX7R0R6_9GAMM</name>
<dbReference type="InterPro" id="IPR022826">
    <property type="entry name" value="KDO_kinase"/>
</dbReference>
<evidence type="ECO:0000256" key="4">
    <source>
        <dbReference type="ARBA" id="ARBA00011988"/>
    </source>
</evidence>
<dbReference type="SUPFAM" id="SSF56112">
    <property type="entry name" value="Protein kinase-like (PK-like)"/>
    <property type="match status" value="1"/>
</dbReference>
<keyword evidence="7 15" id="KW-0808">Transferase</keyword>
<keyword evidence="11 15" id="KW-0448">Lipopolysaccharide biosynthesis</keyword>
<protein>
    <recommendedName>
        <fullName evidence="13 15">3-deoxy-D-manno-octulosonic acid kinase</fullName>
        <shortName evidence="15">Kdo kinase</shortName>
        <ecNumber evidence="4 15">2.7.1.166</ecNumber>
    </recommendedName>
</protein>
<evidence type="ECO:0000256" key="3">
    <source>
        <dbReference type="ARBA" id="ARBA00010327"/>
    </source>
</evidence>
<dbReference type="EMBL" id="CP071502">
    <property type="protein sequence ID" value="QSX37382.1"/>
    <property type="molecule type" value="Genomic_DNA"/>
</dbReference>
<evidence type="ECO:0000256" key="14">
    <source>
        <dbReference type="ARBA" id="ARBA00034417"/>
    </source>
</evidence>
<sequence length="241" mass="27797">MRLRKSSATTLALAAAAPESLTGEWFHSEYWQAQDRISGSSFGRYTTWFFRPPQSQSDWVLRHYWRGGLMEKFSKDAYFYTGLERTRALAELRLLEQLYSEGLPVPKPIAARIIRKGLWYSADILIERIEDCVDLVAFLEQHPMTAEQWCQLGSTLARFHRRGVYHADLNAKNILIGNGEFYLIDFDRGELRTPASQWQQSNLDRLLRSFNKEKGKQAGLHFSPENWQQLLAGYQAGMGQG</sequence>
<dbReference type="Gene3D" id="1.10.510.10">
    <property type="entry name" value="Transferase(Phosphotransferase) domain 1"/>
    <property type="match status" value="1"/>
</dbReference>
<evidence type="ECO:0000256" key="8">
    <source>
        <dbReference type="ARBA" id="ARBA00022741"/>
    </source>
</evidence>
<evidence type="ECO:0000256" key="2">
    <source>
        <dbReference type="ARBA" id="ARBA00004713"/>
    </source>
</evidence>